<evidence type="ECO:0000256" key="7">
    <source>
        <dbReference type="SAM" id="Coils"/>
    </source>
</evidence>
<dbReference type="Gene3D" id="2.40.160.50">
    <property type="entry name" value="membrane protein fhac: a member of the omp85/tpsb transporter family"/>
    <property type="match status" value="1"/>
</dbReference>
<evidence type="ECO:0000256" key="5">
    <source>
        <dbReference type="ARBA" id="ARBA00023136"/>
    </source>
</evidence>
<protein>
    <submittedName>
        <fullName evidence="9">Serine protease</fullName>
    </submittedName>
</protein>
<dbReference type="GO" id="GO:0006508">
    <property type="term" value="P:proteolysis"/>
    <property type="evidence" value="ECO:0007669"/>
    <property type="project" value="UniProtKB-KW"/>
</dbReference>
<evidence type="ECO:0000256" key="1">
    <source>
        <dbReference type="ARBA" id="ARBA00004370"/>
    </source>
</evidence>
<dbReference type="RefSeq" id="WP_029493630.1">
    <property type="nucleotide sequence ID" value="NZ_ATKF01000095.1"/>
</dbReference>
<dbReference type="InterPro" id="IPR050301">
    <property type="entry name" value="NTE"/>
</dbReference>
<keyword evidence="9" id="KW-0645">Protease</keyword>
<feature type="coiled-coil region" evidence="7">
    <location>
        <begin position="25"/>
        <end position="59"/>
    </location>
</feature>
<dbReference type="InterPro" id="IPR016035">
    <property type="entry name" value="Acyl_Trfase/lysoPLipase"/>
</dbReference>
<feature type="active site" description="Nucleophile" evidence="6">
    <location>
        <position position="98"/>
    </location>
</feature>
<keyword evidence="7" id="KW-0175">Coiled coil</keyword>
<feature type="domain" description="PNPLA" evidence="8">
    <location>
        <begin position="65"/>
        <end position="256"/>
    </location>
</feature>
<gene>
    <name evidence="9" type="ORF">RN87_01025</name>
</gene>
<feature type="short sequence motif" description="GXGXXG" evidence="6">
    <location>
        <begin position="69"/>
        <end position="74"/>
    </location>
</feature>
<keyword evidence="5" id="KW-0472">Membrane</keyword>
<evidence type="ECO:0000256" key="4">
    <source>
        <dbReference type="ARBA" id="ARBA00023098"/>
    </source>
</evidence>
<accession>A0A0S2ZK23</accession>
<keyword evidence="3 6" id="KW-0442">Lipid degradation</keyword>
<dbReference type="Gene3D" id="3.40.1090.10">
    <property type="entry name" value="Cytosolic phospholipase A2 catalytic domain"/>
    <property type="match status" value="1"/>
</dbReference>
<evidence type="ECO:0000256" key="3">
    <source>
        <dbReference type="ARBA" id="ARBA00022963"/>
    </source>
</evidence>
<dbReference type="InterPro" id="IPR002641">
    <property type="entry name" value="PNPLA_dom"/>
</dbReference>
<dbReference type="KEGG" id="fhw:RN87_01025"/>
<dbReference type="GO" id="GO:0008233">
    <property type="term" value="F:peptidase activity"/>
    <property type="evidence" value="ECO:0007669"/>
    <property type="project" value="UniProtKB-KW"/>
</dbReference>
<dbReference type="PROSITE" id="PS51635">
    <property type="entry name" value="PNPLA"/>
    <property type="match status" value="1"/>
</dbReference>
<feature type="active site" description="Proton acceptor" evidence="6">
    <location>
        <position position="243"/>
    </location>
</feature>
<evidence type="ECO:0000313" key="9">
    <source>
        <dbReference type="EMBL" id="ALQ39182.1"/>
    </source>
</evidence>
<proteinExistence type="predicted"/>
<comment type="caution">
    <text evidence="6">Lacks conserved residue(s) required for the propagation of feature annotation.</text>
</comment>
<dbReference type="Proteomes" id="UP000063275">
    <property type="component" value="Chromosome"/>
</dbReference>
<keyword evidence="4 6" id="KW-0443">Lipid metabolism</keyword>
<dbReference type="GO" id="GO:0016042">
    <property type="term" value="P:lipid catabolic process"/>
    <property type="evidence" value="ECO:0007669"/>
    <property type="project" value="UniProtKB-UniRule"/>
</dbReference>
<dbReference type="GO" id="GO:0019867">
    <property type="term" value="C:outer membrane"/>
    <property type="evidence" value="ECO:0007669"/>
    <property type="project" value="InterPro"/>
</dbReference>
<organism evidence="9">
    <name type="scientific">Fusobacterium hwasookii ChDC F174</name>
    <dbReference type="NCBI Taxonomy" id="1307442"/>
    <lineage>
        <taxon>Bacteria</taxon>
        <taxon>Fusobacteriati</taxon>
        <taxon>Fusobacteriota</taxon>
        <taxon>Fusobacteriia</taxon>
        <taxon>Fusobacteriales</taxon>
        <taxon>Fusobacteriaceae</taxon>
        <taxon>Fusobacterium</taxon>
    </lineage>
</organism>
<dbReference type="PANTHER" id="PTHR14226">
    <property type="entry name" value="NEUROPATHY TARGET ESTERASE/SWISS CHEESE D.MELANOGASTER"/>
    <property type="match status" value="1"/>
</dbReference>
<evidence type="ECO:0000256" key="6">
    <source>
        <dbReference type="PROSITE-ProRule" id="PRU01161"/>
    </source>
</evidence>
<evidence type="ECO:0000259" key="8">
    <source>
        <dbReference type="PROSITE" id="PS51635"/>
    </source>
</evidence>
<dbReference type="EMBL" id="CP013331">
    <property type="protein sequence ID" value="ALQ39182.1"/>
    <property type="molecule type" value="Genomic_DNA"/>
</dbReference>
<evidence type="ECO:0000256" key="2">
    <source>
        <dbReference type="ARBA" id="ARBA00022801"/>
    </source>
</evidence>
<sequence length="760" mass="86195">MKKIFFLIYIFLVFNFAYSENIELKMKEDVEIENLESQIKVLENKIQTIKKLKSDKNKNDLKVALVLSGGGAKGYAHLGALKVLEKENIKIDYIAGTSIGAFIGTLYSIGYTIDEIEKVLDSLNTESFLESGSDLTNLDLDKKESLKKYSFYINFDNELNYSLPKGLRETEELYLTIKNLLKNYENIKNFDNFPIPIRVIATNLNTGETKAFYEGDIAKVLTASMAIPTIFEPVEVNGNLYVDGLVSRNLPVEEAYDMGADLVIASDVGTPVVKKDNYNILSVLNQMIAIQSSYITKDSKEKATVLISPDIKNISATDTTKRKDLIALGEVATQSQIAKLKEFPKNSSNNRVTKVQKEERNLFVVNKIEYDPTFDKNTVDILNNIFRSLLNKPISESDIEKKIVDVYNSKYMDKLYYTIEDNILHLDGEKGHLNRIGVGFNYQTGYGTTFNVGTDLFFNGKLGNNINLNFKFGDYLGVDLGTLTYYGIKNRFGVFTDTGYNERPFFLYENRRKKAKFINREAYFEIGLFTQPSNNSMISYAVRSKFSNLKQDTGGSLSQNLEYSENQTKTYLGLKYDNLDSISNPMRGIKAEFIYNFASSFGKSKSNSYGPAYSIKGYIPINPKLSFIYGLNSASLRGDRIRADQRIRLGGMYTNINNNEFEFYGLNYQEKQVKDLISLTLGFKHKIVYSLYFNTKFNIATFSENNSFGNNNSRMWKDYSKGMAISISYDSPIGPIEFSVSSDLKHKRPIGSISIGYKLD</sequence>
<comment type="subcellular location">
    <subcellularLocation>
        <location evidence="1">Membrane</location>
    </subcellularLocation>
</comment>
<dbReference type="AlphaFoldDB" id="A0A0S2ZK23"/>
<reference evidence="9 10" key="1">
    <citation type="submission" date="2015-11" db="EMBL/GenBank/DDBJ databases">
        <authorList>
            <person name="Zhang Y."/>
            <person name="Guo Z."/>
        </authorList>
    </citation>
    <scope>NUCLEOTIDE SEQUENCE [LARGE SCALE GENOMIC DNA]</scope>
    <source>
        <strain evidence="9 10">ChDC F174</strain>
    </source>
</reference>
<keyword evidence="2 6" id="KW-0378">Hydrolase</keyword>
<dbReference type="SUPFAM" id="SSF52151">
    <property type="entry name" value="FabD/lysophospholipase-like"/>
    <property type="match status" value="1"/>
</dbReference>
<dbReference type="CDD" id="cd07205">
    <property type="entry name" value="Pat_PNPLA6_PNPLA7_NTE1_like"/>
    <property type="match status" value="1"/>
</dbReference>
<dbReference type="Pfam" id="PF01734">
    <property type="entry name" value="Patatin"/>
    <property type="match status" value="1"/>
</dbReference>
<evidence type="ECO:0000313" key="10">
    <source>
        <dbReference type="Proteomes" id="UP000063275"/>
    </source>
</evidence>
<name>A0A0S2ZK23_9FUSO</name>
<dbReference type="OrthoDB" id="9770965at2"/>
<feature type="short sequence motif" description="GXSXG" evidence="6">
    <location>
        <begin position="96"/>
        <end position="100"/>
    </location>
</feature>
<dbReference type="PANTHER" id="PTHR14226:SF76">
    <property type="entry name" value="NTE FAMILY PROTEIN RSSA"/>
    <property type="match status" value="1"/>
</dbReference>
<dbReference type="InterPro" id="IPR000184">
    <property type="entry name" value="Bac_surfAg_D15"/>
</dbReference>
<dbReference type="Pfam" id="PF01103">
    <property type="entry name" value="Omp85"/>
    <property type="match status" value="1"/>
</dbReference>